<evidence type="ECO:0000256" key="4">
    <source>
        <dbReference type="ARBA" id="ARBA00023136"/>
    </source>
</evidence>
<evidence type="ECO:0000313" key="10">
    <source>
        <dbReference type="Proteomes" id="UP000694412"/>
    </source>
</evidence>
<dbReference type="Pfam" id="PF01284">
    <property type="entry name" value="MARVEL"/>
    <property type="match status" value="1"/>
</dbReference>
<feature type="transmembrane region" description="Helical" evidence="7">
    <location>
        <begin position="245"/>
        <end position="269"/>
    </location>
</feature>
<evidence type="ECO:0000259" key="8">
    <source>
        <dbReference type="PROSITE" id="PS51225"/>
    </source>
</evidence>
<dbReference type="PANTHER" id="PTHR22776:SF45">
    <property type="entry name" value="CHEMOKINE-LIKE FACTOR"/>
    <property type="match status" value="1"/>
</dbReference>
<dbReference type="GO" id="GO:0016020">
    <property type="term" value="C:membrane"/>
    <property type="evidence" value="ECO:0007669"/>
    <property type="project" value="UniProtKB-SubCell"/>
</dbReference>
<evidence type="ECO:0000256" key="3">
    <source>
        <dbReference type="ARBA" id="ARBA00022989"/>
    </source>
</evidence>
<keyword evidence="3 7" id="KW-1133">Transmembrane helix</keyword>
<feature type="transmembrane region" description="Helical" evidence="7">
    <location>
        <begin position="213"/>
        <end position="233"/>
    </location>
</feature>
<feature type="region of interest" description="Disordered" evidence="6">
    <location>
        <begin position="136"/>
        <end position="157"/>
    </location>
</feature>
<evidence type="ECO:0000256" key="5">
    <source>
        <dbReference type="PROSITE-ProRule" id="PRU00581"/>
    </source>
</evidence>
<name>A0A8C2TUL8_COTJA</name>
<keyword evidence="2 5" id="KW-0812">Transmembrane</keyword>
<keyword evidence="10" id="KW-1185">Reference proteome</keyword>
<proteinExistence type="predicted"/>
<accession>A0A8C2TUL8</accession>
<dbReference type="InterPro" id="IPR008253">
    <property type="entry name" value="Marvel"/>
</dbReference>
<organism evidence="9 10">
    <name type="scientific">Coturnix japonica</name>
    <name type="common">Japanese quail</name>
    <name type="synonym">Coturnix coturnix japonica</name>
    <dbReference type="NCBI Taxonomy" id="93934"/>
    <lineage>
        <taxon>Eukaryota</taxon>
        <taxon>Metazoa</taxon>
        <taxon>Chordata</taxon>
        <taxon>Craniata</taxon>
        <taxon>Vertebrata</taxon>
        <taxon>Euteleostomi</taxon>
        <taxon>Archelosauria</taxon>
        <taxon>Archosauria</taxon>
        <taxon>Dinosauria</taxon>
        <taxon>Saurischia</taxon>
        <taxon>Theropoda</taxon>
        <taxon>Coelurosauria</taxon>
        <taxon>Aves</taxon>
        <taxon>Neognathae</taxon>
        <taxon>Galloanserae</taxon>
        <taxon>Galliformes</taxon>
        <taxon>Phasianidae</taxon>
        <taxon>Perdicinae</taxon>
        <taxon>Coturnix</taxon>
    </lineage>
</organism>
<reference evidence="9" key="1">
    <citation type="submission" date="2015-11" db="EMBL/GenBank/DDBJ databases">
        <authorList>
            <consortium name="International Coturnix japonica Genome Analysis Consortium"/>
            <person name="Warren W."/>
            <person name="Burt D.W."/>
            <person name="Antin P.B."/>
            <person name="Lanford R."/>
            <person name="Gros J."/>
            <person name="Wilson R.K."/>
        </authorList>
    </citation>
    <scope>NUCLEOTIDE SEQUENCE [LARGE SCALE GENOMIC DNA]</scope>
</reference>
<evidence type="ECO:0000256" key="2">
    <source>
        <dbReference type="ARBA" id="ARBA00022692"/>
    </source>
</evidence>
<dbReference type="AlphaFoldDB" id="A0A8C2TUL8"/>
<evidence type="ECO:0000256" key="1">
    <source>
        <dbReference type="ARBA" id="ARBA00004141"/>
    </source>
</evidence>
<dbReference type="Ensembl" id="ENSCJPT00005025046.1">
    <property type="protein sequence ID" value="ENSCJPP00005018035.1"/>
    <property type="gene ID" value="ENSCJPG00005014646.1"/>
</dbReference>
<dbReference type="InterPro" id="IPR050578">
    <property type="entry name" value="MARVEL-CKLF_proteins"/>
</dbReference>
<comment type="subcellular location">
    <subcellularLocation>
        <location evidence="1">Membrane</location>
        <topology evidence="1">Multi-pass membrane protein</topology>
    </subcellularLocation>
</comment>
<evidence type="ECO:0000313" key="9">
    <source>
        <dbReference type="Ensembl" id="ENSCJPP00005018035.1"/>
    </source>
</evidence>
<evidence type="ECO:0000256" key="6">
    <source>
        <dbReference type="SAM" id="MobiDB-lite"/>
    </source>
</evidence>
<sequence length="313" mass="34001">MLIYKGGEGIKRKKRELQAGRSSYRIYSASLNVNSCTARRHRCRSDQRTSQDKTSQDKPCQARPRSAHLQPPLPPGPVRPRSARPPSEHLPAVTPPRRPRRAPRSAAGRAQAALSRHIAHPRRHRYGTAAAPNFRTPAHRFRGRGGAGRGGAVGTDWGSGTAQPGAGTGRAAAMAVVDAAFPRSARGALKISRMVVAVVTFLCFAASRSHEAYTALAVMEALITLLFFLLYLLKLDKKLTWLFWPLADIFNSVVAALFLLIVALFALIIKTNHGTLAGGVFGLVLLVLCVVDAVVLFQKISISRPRERNAPAK</sequence>
<dbReference type="Proteomes" id="UP000694412">
    <property type="component" value="Chromosome 11"/>
</dbReference>
<feature type="domain" description="MARVEL" evidence="8">
    <location>
        <begin position="181"/>
        <end position="301"/>
    </location>
</feature>
<feature type="compositionally biased region" description="Low complexity" evidence="6">
    <location>
        <begin position="104"/>
        <end position="116"/>
    </location>
</feature>
<dbReference type="PANTHER" id="PTHR22776">
    <property type="entry name" value="MARVEL-CONTAINING POTENTIAL LIPID RAFT-ASSOCIATED PROTEIN"/>
    <property type="match status" value="1"/>
</dbReference>
<keyword evidence="4 5" id="KW-0472">Membrane</keyword>
<protein>
    <submittedName>
        <fullName evidence="9">Chemokine-like factor</fullName>
    </submittedName>
</protein>
<feature type="region of interest" description="Disordered" evidence="6">
    <location>
        <begin position="42"/>
        <end position="123"/>
    </location>
</feature>
<feature type="transmembrane region" description="Helical" evidence="7">
    <location>
        <begin position="275"/>
        <end position="297"/>
    </location>
</feature>
<feature type="compositionally biased region" description="Basic and acidic residues" evidence="6">
    <location>
        <begin position="44"/>
        <end position="56"/>
    </location>
</feature>
<evidence type="ECO:0000256" key="7">
    <source>
        <dbReference type="SAM" id="Phobius"/>
    </source>
</evidence>
<dbReference type="GeneTree" id="ENSGT00940000162264"/>
<reference evidence="9" key="2">
    <citation type="submission" date="2025-08" db="UniProtKB">
        <authorList>
            <consortium name="Ensembl"/>
        </authorList>
    </citation>
    <scope>IDENTIFICATION</scope>
</reference>
<dbReference type="PROSITE" id="PS51225">
    <property type="entry name" value="MARVEL"/>
    <property type="match status" value="1"/>
</dbReference>
<reference evidence="9" key="3">
    <citation type="submission" date="2025-09" db="UniProtKB">
        <authorList>
            <consortium name="Ensembl"/>
        </authorList>
    </citation>
    <scope>IDENTIFICATION</scope>
</reference>
<feature type="compositionally biased region" description="Gly residues" evidence="6">
    <location>
        <begin position="144"/>
        <end position="153"/>
    </location>
</feature>